<dbReference type="PANTHER" id="PTHR30024:SF47">
    <property type="entry name" value="TAURINE-BINDING PERIPLASMIC PROTEIN"/>
    <property type="match status" value="1"/>
</dbReference>
<dbReference type="EMBL" id="JANQAO010000003">
    <property type="protein sequence ID" value="MDM5148017.1"/>
    <property type="molecule type" value="Genomic_DNA"/>
</dbReference>
<keyword evidence="7" id="KW-1185">Reference proteome</keyword>
<comment type="subcellular location">
    <subcellularLocation>
        <location evidence="1">Periplasm</location>
    </subcellularLocation>
</comment>
<dbReference type="InterPro" id="IPR015168">
    <property type="entry name" value="SsuA/THI5"/>
</dbReference>
<proteinExistence type="inferred from homology"/>
<dbReference type="Pfam" id="PF09084">
    <property type="entry name" value="NMT1"/>
    <property type="match status" value="1"/>
</dbReference>
<organism evidence="6 7">
    <name type="scientific">Candidatus Doriopsillibacter californiensis</name>
    <dbReference type="NCBI Taxonomy" id="2970740"/>
    <lineage>
        <taxon>Bacteria</taxon>
        <taxon>Pseudomonadati</taxon>
        <taxon>Pseudomonadota</taxon>
        <taxon>Gammaproteobacteria</taxon>
        <taxon>Candidatus Tethybacterales</taxon>
        <taxon>Candidatus Persebacteraceae</taxon>
        <taxon>Candidatus Doriopsillibacter</taxon>
    </lineage>
</organism>
<evidence type="ECO:0000313" key="7">
    <source>
        <dbReference type="Proteomes" id="UP001168167"/>
    </source>
</evidence>
<protein>
    <submittedName>
        <fullName evidence="6">ABC transporter substrate-binding protein</fullName>
    </submittedName>
</protein>
<feature type="chain" id="PRO_5045841372" evidence="4">
    <location>
        <begin position="29"/>
        <end position="332"/>
    </location>
</feature>
<evidence type="ECO:0000259" key="5">
    <source>
        <dbReference type="Pfam" id="PF09084"/>
    </source>
</evidence>
<comment type="similarity">
    <text evidence="2">Belongs to the bacterial solute-binding protein SsuA/TauA family.</text>
</comment>
<evidence type="ECO:0000256" key="1">
    <source>
        <dbReference type="ARBA" id="ARBA00004418"/>
    </source>
</evidence>
<dbReference type="Proteomes" id="UP001168167">
    <property type="component" value="Unassembled WGS sequence"/>
</dbReference>
<dbReference type="Gene3D" id="3.40.190.10">
    <property type="entry name" value="Periplasmic binding protein-like II"/>
    <property type="match status" value="2"/>
</dbReference>
<comment type="caution">
    <text evidence="6">The sequence shown here is derived from an EMBL/GenBank/DDBJ whole genome shotgun (WGS) entry which is preliminary data.</text>
</comment>
<reference evidence="6" key="2">
    <citation type="journal article" date="2023" name="Microbiome">
        <title>Synthase-selected sorting approach identifies a beta-lactone synthase in a nudibranch symbiotic bacterium.</title>
        <authorList>
            <person name="Dzunkova M."/>
            <person name="La Clair J.J."/>
            <person name="Tyml T."/>
            <person name="Doud D."/>
            <person name="Schulz F."/>
            <person name="Piquer-Esteban S."/>
            <person name="Porcel Sanchis D."/>
            <person name="Osborn A."/>
            <person name="Robinson D."/>
            <person name="Louie K.B."/>
            <person name="Bowen B.P."/>
            <person name="Bowers R.M."/>
            <person name="Lee J."/>
            <person name="Arnau V."/>
            <person name="Diaz-Villanueva W."/>
            <person name="Stepanauskas R."/>
            <person name="Gosliner T."/>
            <person name="Date S.V."/>
            <person name="Northen T.R."/>
            <person name="Cheng J.F."/>
            <person name="Burkart M.D."/>
            <person name="Woyke T."/>
        </authorList>
    </citation>
    <scope>NUCLEOTIDE SEQUENCE</scope>
    <source>
        <strain evidence="6">Df01</strain>
    </source>
</reference>
<feature type="signal peptide" evidence="4">
    <location>
        <begin position="1"/>
        <end position="28"/>
    </location>
</feature>
<evidence type="ECO:0000256" key="3">
    <source>
        <dbReference type="ARBA" id="ARBA00022729"/>
    </source>
</evidence>
<evidence type="ECO:0000256" key="2">
    <source>
        <dbReference type="ARBA" id="ARBA00010742"/>
    </source>
</evidence>
<feature type="domain" description="SsuA/THI5-like" evidence="5">
    <location>
        <begin position="55"/>
        <end position="254"/>
    </location>
</feature>
<dbReference type="SUPFAM" id="SSF53850">
    <property type="entry name" value="Periplasmic binding protein-like II"/>
    <property type="match status" value="1"/>
</dbReference>
<evidence type="ECO:0000256" key="4">
    <source>
        <dbReference type="SAM" id="SignalP"/>
    </source>
</evidence>
<accession>A0ABT7QMS7</accession>
<name>A0ABT7QMS7_9GAMM</name>
<keyword evidence="3 4" id="KW-0732">Signal</keyword>
<sequence>MKLNKIKSRMIGALTVACLLAPANAALALDEITVAYFLEWPSPNLLHKADGRFEKEMGVKVNWRAFGNGNEMTAAMVSGDVQIAYSQGLTPFVVGVTKGAPLKLVSAAVSYAENDNCIVHKDSGITQANAKELEGKKVASPIGNVTHYKMLKTLQHLGVDTNKINLLQMNPPDGAAALARGDVAMACGFGGALQRMKKFGSPLMTAKEQEAIGIRVFDIVSVTNDFAQDYPDLVVSFLQITEDANNLFRTNPSEHMPVIAKESGQNLDDALSMINLFEFPTRDEQLSDAWMGKTVNAFVNEVADFYVQEGSLPKALDDYSVTMDDSFIRQVK</sequence>
<evidence type="ECO:0000313" key="6">
    <source>
        <dbReference type="EMBL" id="MDM5148017.1"/>
    </source>
</evidence>
<gene>
    <name evidence="6" type="ORF">NQX30_06505</name>
</gene>
<dbReference type="PANTHER" id="PTHR30024">
    <property type="entry name" value="ALIPHATIC SULFONATES-BINDING PROTEIN-RELATED"/>
    <property type="match status" value="1"/>
</dbReference>
<reference evidence="6" key="1">
    <citation type="submission" date="2022-08" db="EMBL/GenBank/DDBJ databases">
        <authorList>
            <person name="Dzunkova M."/>
            <person name="La Clair J."/>
            <person name="Tyml T."/>
            <person name="Doud D."/>
            <person name="Schulz F."/>
            <person name="Piquer S."/>
            <person name="Porcel Sanchis D."/>
            <person name="Osborn A."/>
            <person name="Robinson D."/>
            <person name="Louie K.B."/>
            <person name="Bowen B.P."/>
            <person name="Bowers R."/>
            <person name="Lee J."/>
            <person name="Arnau Llombart V."/>
            <person name="Diaz Villanueva W."/>
            <person name="Gosliner T."/>
            <person name="Northen T."/>
            <person name="Cheng J.-F."/>
            <person name="Burkart M.D."/>
            <person name="Woyke T."/>
        </authorList>
    </citation>
    <scope>NUCLEOTIDE SEQUENCE</scope>
    <source>
        <strain evidence="6">Df01</strain>
    </source>
</reference>